<dbReference type="EMBL" id="JAMKFB020000019">
    <property type="protein sequence ID" value="KAL0166094.1"/>
    <property type="molecule type" value="Genomic_DNA"/>
</dbReference>
<keyword evidence="2" id="KW-1185">Reference proteome</keyword>
<evidence type="ECO:0000313" key="2">
    <source>
        <dbReference type="Proteomes" id="UP001529510"/>
    </source>
</evidence>
<dbReference type="AlphaFoldDB" id="A0ABD0NW40"/>
<reference evidence="1 2" key="1">
    <citation type="submission" date="2024-05" db="EMBL/GenBank/DDBJ databases">
        <title>Genome sequencing and assembly of Indian major carp, Cirrhinus mrigala (Hamilton, 1822).</title>
        <authorList>
            <person name="Mohindra V."/>
            <person name="Chowdhury L.M."/>
            <person name="Lal K."/>
            <person name="Jena J.K."/>
        </authorList>
    </citation>
    <scope>NUCLEOTIDE SEQUENCE [LARGE SCALE GENOMIC DNA]</scope>
    <source>
        <strain evidence="1">CM1030</strain>
        <tissue evidence="1">Blood</tissue>
    </source>
</reference>
<comment type="caution">
    <text evidence="1">The sequence shown here is derived from an EMBL/GenBank/DDBJ whole genome shotgun (WGS) entry which is preliminary data.</text>
</comment>
<feature type="non-terminal residue" evidence="1">
    <location>
        <position position="54"/>
    </location>
</feature>
<sequence>ILVLLHFYLGHCLFSEVDFLFCVCCVLRVSIEPRVNEDLCCGQSLARVLSEQAA</sequence>
<gene>
    <name evidence="1" type="ORF">M9458_037938</name>
</gene>
<accession>A0ABD0NW40</accession>
<dbReference type="Proteomes" id="UP001529510">
    <property type="component" value="Unassembled WGS sequence"/>
</dbReference>
<evidence type="ECO:0000313" key="1">
    <source>
        <dbReference type="EMBL" id="KAL0166094.1"/>
    </source>
</evidence>
<protein>
    <submittedName>
        <fullName evidence="1">Uncharacterized protein</fullName>
    </submittedName>
</protein>
<feature type="non-terminal residue" evidence="1">
    <location>
        <position position="1"/>
    </location>
</feature>
<name>A0ABD0NW40_CIRMR</name>
<proteinExistence type="predicted"/>
<organism evidence="1 2">
    <name type="scientific">Cirrhinus mrigala</name>
    <name type="common">Mrigala</name>
    <dbReference type="NCBI Taxonomy" id="683832"/>
    <lineage>
        <taxon>Eukaryota</taxon>
        <taxon>Metazoa</taxon>
        <taxon>Chordata</taxon>
        <taxon>Craniata</taxon>
        <taxon>Vertebrata</taxon>
        <taxon>Euteleostomi</taxon>
        <taxon>Actinopterygii</taxon>
        <taxon>Neopterygii</taxon>
        <taxon>Teleostei</taxon>
        <taxon>Ostariophysi</taxon>
        <taxon>Cypriniformes</taxon>
        <taxon>Cyprinidae</taxon>
        <taxon>Labeoninae</taxon>
        <taxon>Labeonini</taxon>
        <taxon>Cirrhinus</taxon>
    </lineage>
</organism>